<accession>A0ABQ8NNS0</accession>
<comment type="caution">
    <text evidence="1">The sequence shown here is derived from an EMBL/GenBank/DDBJ whole genome shotgun (WGS) entry which is preliminary data.</text>
</comment>
<evidence type="ECO:0000313" key="2">
    <source>
        <dbReference type="Proteomes" id="UP001059893"/>
    </source>
</evidence>
<gene>
    <name evidence="1" type="ORF">MCOR33_004756</name>
</gene>
<name>A0ABQ8NNS0_PYRGI</name>
<reference evidence="1" key="1">
    <citation type="submission" date="2021-01" db="EMBL/GenBank/DDBJ databases">
        <title>Deciphering the adaptive evolutionary patterns associated with biogeogrpahic diversity in the finger millet blast pathogen Magnaporthe oryzae in Eastern Africa.</title>
        <authorList>
            <person name="Onyema G."/>
            <person name="Shittu T.A."/>
            <person name="Dodsworth S."/>
            <person name="Devilliers S."/>
            <person name="Muthumeenakshi S."/>
            <person name="Sreenivasaprasad S."/>
        </authorList>
    </citation>
    <scope>NUCLEOTIDE SEQUENCE</scope>
    <source>
        <strain evidence="1">D15/s37</strain>
    </source>
</reference>
<dbReference type="EMBL" id="JABSND010000071">
    <property type="protein sequence ID" value="KAI6299340.1"/>
    <property type="molecule type" value="Genomic_DNA"/>
</dbReference>
<sequence length="138" mass="15459">MEQMSYALAAYPNRYTVIQTGDRNGNTLPAAVVDGVVTHPFHYGCPPASPELQTQCPRSSSILVTFSHLLPRTAQQRSSRPRHSLQAETGWRRWLADKFQLFALFKHPVYARNSLCKALNQDAIVPPLLYTHLAGVLD</sequence>
<dbReference type="Proteomes" id="UP001059893">
    <property type="component" value="Unassembled WGS sequence"/>
</dbReference>
<proteinExistence type="predicted"/>
<evidence type="ECO:0000313" key="1">
    <source>
        <dbReference type="EMBL" id="KAI6299340.1"/>
    </source>
</evidence>
<organism evidence="1 2">
    <name type="scientific">Pyricularia grisea</name>
    <name type="common">Crabgrass-specific blast fungus</name>
    <name type="synonym">Magnaporthe grisea</name>
    <dbReference type="NCBI Taxonomy" id="148305"/>
    <lineage>
        <taxon>Eukaryota</taxon>
        <taxon>Fungi</taxon>
        <taxon>Dikarya</taxon>
        <taxon>Ascomycota</taxon>
        <taxon>Pezizomycotina</taxon>
        <taxon>Sordariomycetes</taxon>
        <taxon>Sordariomycetidae</taxon>
        <taxon>Magnaporthales</taxon>
        <taxon>Pyriculariaceae</taxon>
        <taxon>Pyricularia</taxon>
    </lineage>
</organism>
<keyword evidence="2" id="KW-1185">Reference proteome</keyword>
<protein>
    <submittedName>
        <fullName evidence="1">Uncharacterized protein</fullName>
    </submittedName>
</protein>